<keyword evidence="1" id="KW-0732">Signal</keyword>
<dbReference type="AlphaFoldDB" id="A0A4R6UUE5"/>
<evidence type="ECO:0008006" key="4">
    <source>
        <dbReference type="Google" id="ProtNLM"/>
    </source>
</evidence>
<comment type="caution">
    <text evidence="2">The sequence shown here is derived from an EMBL/GenBank/DDBJ whole genome shotgun (WGS) entry which is preliminary data.</text>
</comment>
<name>A0A4R6UUE5_9GAMM</name>
<protein>
    <recommendedName>
        <fullName evidence="4">DUF2846 domain-containing protein</fullName>
    </recommendedName>
</protein>
<reference evidence="2 3" key="1">
    <citation type="submission" date="2019-03" db="EMBL/GenBank/DDBJ databases">
        <title>Genomic Encyclopedia of Type Strains, Phase IV (KMG-IV): sequencing the most valuable type-strain genomes for metagenomic binning, comparative biology and taxonomic classification.</title>
        <authorList>
            <person name="Goeker M."/>
        </authorList>
    </citation>
    <scope>NUCLEOTIDE SEQUENCE [LARGE SCALE GENOMIC DNA]</scope>
    <source>
        <strain evidence="2 3">DSM 103792</strain>
    </source>
</reference>
<proteinExistence type="predicted"/>
<evidence type="ECO:0000313" key="2">
    <source>
        <dbReference type="EMBL" id="TDQ47094.1"/>
    </source>
</evidence>
<evidence type="ECO:0000256" key="1">
    <source>
        <dbReference type="SAM" id="SignalP"/>
    </source>
</evidence>
<evidence type="ECO:0000313" key="3">
    <source>
        <dbReference type="Proteomes" id="UP000295375"/>
    </source>
</evidence>
<dbReference type="Proteomes" id="UP000295375">
    <property type="component" value="Unassembled WGS sequence"/>
</dbReference>
<organism evidence="2 3">
    <name type="scientific">Permianibacter aggregans</name>
    <dbReference type="NCBI Taxonomy" id="1510150"/>
    <lineage>
        <taxon>Bacteria</taxon>
        <taxon>Pseudomonadati</taxon>
        <taxon>Pseudomonadota</taxon>
        <taxon>Gammaproteobacteria</taxon>
        <taxon>Pseudomonadales</taxon>
        <taxon>Pseudomonadaceae</taxon>
        <taxon>Permianibacter</taxon>
    </lineage>
</organism>
<dbReference type="EMBL" id="SNYM01000011">
    <property type="protein sequence ID" value="TDQ47094.1"/>
    <property type="molecule type" value="Genomic_DNA"/>
</dbReference>
<feature type="signal peptide" evidence="1">
    <location>
        <begin position="1"/>
        <end position="19"/>
    </location>
</feature>
<gene>
    <name evidence="2" type="ORF">EV696_11122</name>
</gene>
<accession>A0A4R6UUE5</accession>
<sequence>MKLLISSVVLLFAVDQATANSNCATLSTVFDGPKTDRVYAARIASINGENVVMEKQEHKLAPGRHSVLIYHTDKSLVEHAQTRDNYPAQEMIIDVVPGKVYHLGAKFNSTKRFKPEEKWTAVVWDIKDRECQI</sequence>
<dbReference type="RefSeq" id="WP_133591270.1">
    <property type="nucleotide sequence ID" value="NZ_CP037953.1"/>
</dbReference>
<keyword evidence="3" id="KW-1185">Reference proteome</keyword>
<feature type="chain" id="PRO_5020434360" description="DUF2846 domain-containing protein" evidence="1">
    <location>
        <begin position="20"/>
        <end position="133"/>
    </location>
</feature>